<accession>E9GZL9</accession>
<organism evidence="1 2">
    <name type="scientific">Daphnia pulex</name>
    <name type="common">Water flea</name>
    <dbReference type="NCBI Taxonomy" id="6669"/>
    <lineage>
        <taxon>Eukaryota</taxon>
        <taxon>Metazoa</taxon>
        <taxon>Ecdysozoa</taxon>
        <taxon>Arthropoda</taxon>
        <taxon>Crustacea</taxon>
        <taxon>Branchiopoda</taxon>
        <taxon>Diplostraca</taxon>
        <taxon>Cladocera</taxon>
        <taxon>Anomopoda</taxon>
        <taxon>Daphniidae</taxon>
        <taxon>Daphnia</taxon>
    </lineage>
</organism>
<dbReference type="HOGENOM" id="CLU_1877532_0_0_1"/>
<protein>
    <submittedName>
        <fullName evidence="1">Uncharacterized protein</fullName>
    </submittedName>
</protein>
<dbReference type="EMBL" id="GL732578">
    <property type="protein sequence ID" value="EFX75084.1"/>
    <property type="molecule type" value="Genomic_DNA"/>
</dbReference>
<keyword evidence="2" id="KW-1185">Reference proteome</keyword>
<dbReference type="Proteomes" id="UP000000305">
    <property type="component" value="Unassembled WGS sequence"/>
</dbReference>
<sequence>MDINGELPCQAIGHEIDEEFLTSSHKNIGGIKILLQNSPHVADDYMMGLSEIATSDKYLPFKIHECYHLCDQCQAKGMPTLARKLYPSIATLPSKYKTIPDVEAYIFPITRKSDGKAVHEGYFQEVMEFVADLSSH</sequence>
<gene>
    <name evidence="1" type="ORF">DAPPUDRAFT_323733</name>
</gene>
<dbReference type="AlphaFoldDB" id="E9GZL9"/>
<reference evidence="1 2" key="1">
    <citation type="journal article" date="2011" name="Science">
        <title>The ecoresponsive genome of Daphnia pulex.</title>
        <authorList>
            <person name="Colbourne J.K."/>
            <person name="Pfrender M.E."/>
            <person name="Gilbert D."/>
            <person name="Thomas W.K."/>
            <person name="Tucker A."/>
            <person name="Oakley T.H."/>
            <person name="Tokishita S."/>
            <person name="Aerts A."/>
            <person name="Arnold G.J."/>
            <person name="Basu M.K."/>
            <person name="Bauer D.J."/>
            <person name="Caceres C.E."/>
            <person name="Carmel L."/>
            <person name="Casola C."/>
            <person name="Choi J.H."/>
            <person name="Detter J.C."/>
            <person name="Dong Q."/>
            <person name="Dusheyko S."/>
            <person name="Eads B.D."/>
            <person name="Frohlich T."/>
            <person name="Geiler-Samerotte K.A."/>
            <person name="Gerlach D."/>
            <person name="Hatcher P."/>
            <person name="Jogdeo S."/>
            <person name="Krijgsveld J."/>
            <person name="Kriventseva E.V."/>
            <person name="Kultz D."/>
            <person name="Laforsch C."/>
            <person name="Lindquist E."/>
            <person name="Lopez J."/>
            <person name="Manak J.R."/>
            <person name="Muller J."/>
            <person name="Pangilinan J."/>
            <person name="Patwardhan R.P."/>
            <person name="Pitluck S."/>
            <person name="Pritham E.J."/>
            <person name="Rechtsteiner A."/>
            <person name="Rho M."/>
            <person name="Rogozin I.B."/>
            <person name="Sakarya O."/>
            <person name="Salamov A."/>
            <person name="Schaack S."/>
            <person name="Shapiro H."/>
            <person name="Shiga Y."/>
            <person name="Skalitzky C."/>
            <person name="Smith Z."/>
            <person name="Souvorov A."/>
            <person name="Sung W."/>
            <person name="Tang Z."/>
            <person name="Tsuchiya D."/>
            <person name="Tu H."/>
            <person name="Vos H."/>
            <person name="Wang M."/>
            <person name="Wolf Y.I."/>
            <person name="Yamagata H."/>
            <person name="Yamada T."/>
            <person name="Ye Y."/>
            <person name="Shaw J.R."/>
            <person name="Andrews J."/>
            <person name="Crease T.J."/>
            <person name="Tang H."/>
            <person name="Lucas S.M."/>
            <person name="Robertson H.M."/>
            <person name="Bork P."/>
            <person name="Koonin E.V."/>
            <person name="Zdobnov E.M."/>
            <person name="Grigoriev I.V."/>
            <person name="Lynch M."/>
            <person name="Boore J.L."/>
        </authorList>
    </citation>
    <scope>NUCLEOTIDE SEQUENCE [LARGE SCALE GENOMIC DNA]</scope>
</reference>
<dbReference type="InParanoid" id="E9GZL9"/>
<name>E9GZL9_DAPPU</name>
<dbReference type="KEGG" id="dpx:DAPPUDRAFT_323733"/>
<evidence type="ECO:0000313" key="1">
    <source>
        <dbReference type="EMBL" id="EFX75084.1"/>
    </source>
</evidence>
<proteinExistence type="predicted"/>
<evidence type="ECO:0000313" key="2">
    <source>
        <dbReference type="Proteomes" id="UP000000305"/>
    </source>
</evidence>